<sequence length="127" mass="14246">MSMPPPNPTLYLKKNQTKAKSNQVTPNSCASCHMDQVTPYIHTPYSPSLPARLRIAPGYDIVNPHNYLNKRMYVCVQIPSLPSFPQKGRERKEKKRSTNPSGPQPQRSNQVSTAKTSILSPQETAQK</sequence>
<dbReference type="OrthoDB" id="10437322at2759"/>
<evidence type="ECO:0000256" key="1">
    <source>
        <dbReference type="SAM" id="MobiDB-lite"/>
    </source>
</evidence>
<dbReference type="GeneID" id="36526101"/>
<gene>
    <name evidence="2" type="ORF">BDW47DRAFT_40489</name>
</gene>
<dbReference type="EMBL" id="KZ559145">
    <property type="protein sequence ID" value="PLB37166.1"/>
    <property type="molecule type" value="Genomic_DNA"/>
</dbReference>
<dbReference type="AlphaFoldDB" id="A0A2I2F949"/>
<feature type="region of interest" description="Disordered" evidence="1">
    <location>
        <begin position="81"/>
        <end position="127"/>
    </location>
</feature>
<feature type="compositionally biased region" description="Polar residues" evidence="1">
    <location>
        <begin position="98"/>
        <end position="127"/>
    </location>
</feature>
<evidence type="ECO:0000313" key="3">
    <source>
        <dbReference type="Proteomes" id="UP000234585"/>
    </source>
</evidence>
<evidence type="ECO:0000313" key="2">
    <source>
        <dbReference type="EMBL" id="PLB37166.1"/>
    </source>
</evidence>
<dbReference type="Proteomes" id="UP000234585">
    <property type="component" value="Unassembled WGS sequence"/>
</dbReference>
<organism evidence="2 3">
    <name type="scientific">Aspergillus candidus</name>
    <dbReference type="NCBI Taxonomy" id="41067"/>
    <lineage>
        <taxon>Eukaryota</taxon>
        <taxon>Fungi</taxon>
        <taxon>Dikarya</taxon>
        <taxon>Ascomycota</taxon>
        <taxon>Pezizomycotina</taxon>
        <taxon>Eurotiomycetes</taxon>
        <taxon>Eurotiomycetidae</taxon>
        <taxon>Eurotiales</taxon>
        <taxon>Aspergillaceae</taxon>
        <taxon>Aspergillus</taxon>
        <taxon>Aspergillus subgen. Circumdati</taxon>
    </lineage>
</organism>
<accession>A0A2I2F949</accession>
<protein>
    <submittedName>
        <fullName evidence="2">Uncharacterized protein</fullName>
    </submittedName>
</protein>
<proteinExistence type="predicted"/>
<keyword evidence="3" id="KW-1185">Reference proteome</keyword>
<name>A0A2I2F949_ASPCN</name>
<dbReference type="RefSeq" id="XP_024671178.1">
    <property type="nucleotide sequence ID" value="XM_024818941.1"/>
</dbReference>
<reference evidence="2 3" key="1">
    <citation type="submission" date="2017-12" db="EMBL/GenBank/DDBJ databases">
        <authorList>
            <consortium name="DOE Joint Genome Institute"/>
            <person name="Haridas S."/>
            <person name="Kjaerbolling I."/>
            <person name="Vesth T.C."/>
            <person name="Frisvad J.C."/>
            <person name="Nybo J.L."/>
            <person name="Theobald S."/>
            <person name="Kuo A."/>
            <person name="Bowyer P."/>
            <person name="Matsuda Y."/>
            <person name="Mondo S."/>
            <person name="Lyhne E.K."/>
            <person name="Kogle M.E."/>
            <person name="Clum A."/>
            <person name="Lipzen A."/>
            <person name="Salamov A."/>
            <person name="Ngan C.Y."/>
            <person name="Daum C."/>
            <person name="Chiniquy J."/>
            <person name="Barry K."/>
            <person name="LaButti K."/>
            <person name="Simmons B.A."/>
            <person name="Magnuson J.K."/>
            <person name="Mortensen U.H."/>
            <person name="Larsen T.O."/>
            <person name="Grigoriev I.V."/>
            <person name="Baker S.E."/>
            <person name="Andersen M.R."/>
            <person name="Nordberg H.P."/>
            <person name="Cantor M.N."/>
            <person name="Hua S.X."/>
        </authorList>
    </citation>
    <scope>NUCLEOTIDE SEQUENCE [LARGE SCALE GENOMIC DNA]</scope>
    <source>
        <strain evidence="2 3">CBS 102.13</strain>
    </source>
</reference>